<sequence length="117" mass="12591">MAPPQGPPVPHGASGRQVRPPHLLTPAAHFSALAAVLQRPEPLQFLLSSRGRQLRSRACLRLYSSPRLRPRDWPQVLKSAGTTQTHTTGPKQGSAAPRQSPSGPYRSTSTDCPGVRS</sequence>
<dbReference type="AlphaFoldDB" id="A0AAV7SBN2"/>
<feature type="region of interest" description="Disordered" evidence="1">
    <location>
        <begin position="70"/>
        <end position="117"/>
    </location>
</feature>
<name>A0AAV7SBN2_PLEWA</name>
<dbReference type="EMBL" id="JANPWB010000008">
    <property type="protein sequence ID" value="KAJ1162196.1"/>
    <property type="molecule type" value="Genomic_DNA"/>
</dbReference>
<evidence type="ECO:0000313" key="3">
    <source>
        <dbReference type="Proteomes" id="UP001066276"/>
    </source>
</evidence>
<feature type="compositionally biased region" description="Pro residues" evidence="1">
    <location>
        <begin position="1"/>
        <end position="10"/>
    </location>
</feature>
<comment type="caution">
    <text evidence="2">The sequence shown here is derived from an EMBL/GenBank/DDBJ whole genome shotgun (WGS) entry which is preliminary data.</text>
</comment>
<protein>
    <submittedName>
        <fullName evidence="2">Uncharacterized protein</fullName>
    </submittedName>
</protein>
<feature type="region of interest" description="Disordered" evidence="1">
    <location>
        <begin position="1"/>
        <end position="23"/>
    </location>
</feature>
<proteinExistence type="predicted"/>
<keyword evidence="3" id="KW-1185">Reference proteome</keyword>
<accession>A0AAV7SBN2</accession>
<feature type="compositionally biased region" description="Polar residues" evidence="1">
    <location>
        <begin position="80"/>
        <end position="111"/>
    </location>
</feature>
<reference evidence="2" key="1">
    <citation type="journal article" date="2022" name="bioRxiv">
        <title>Sequencing and chromosome-scale assembly of the giantPleurodeles waltlgenome.</title>
        <authorList>
            <person name="Brown T."/>
            <person name="Elewa A."/>
            <person name="Iarovenko S."/>
            <person name="Subramanian E."/>
            <person name="Araus A.J."/>
            <person name="Petzold A."/>
            <person name="Susuki M."/>
            <person name="Suzuki K.-i.T."/>
            <person name="Hayashi T."/>
            <person name="Toyoda A."/>
            <person name="Oliveira C."/>
            <person name="Osipova E."/>
            <person name="Leigh N.D."/>
            <person name="Simon A."/>
            <person name="Yun M.H."/>
        </authorList>
    </citation>
    <scope>NUCLEOTIDE SEQUENCE</scope>
    <source>
        <strain evidence="2">20211129_DDA</strain>
        <tissue evidence="2">Liver</tissue>
    </source>
</reference>
<organism evidence="2 3">
    <name type="scientific">Pleurodeles waltl</name>
    <name type="common">Iberian ribbed newt</name>
    <dbReference type="NCBI Taxonomy" id="8319"/>
    <lineage>
        <taxon>Eukaryota</taxon>
        <taxon>Metazoa</taxon>
        <taxon>Chordata</taxon>
        <taxon>Craniata</taxon>
        <taxon>Vertebrata</taxon>
        <taxon>Euteleostomi</taxon>
        <taxon>Amphibia</taxon>
        <taxon>Batrachia</taxon>
        <taxon>Caudata</taxon>
        <taxon>Salamandroidea</taxon>
        <taxon>Salamandridae</taxon>
        <taxon>Pleurodelinae</taxon>
        <taxon>Pleurodeles</taxon>
    </lineage>
</organism>
<gene>
    <name evidence="2" type="ORF">NDU88_002669</name>
</gene>
<evidence type="ECO:0000313" key="2">
    <source>
        <dbReference type="EMBL" id="KAJ1162196.1"/>
    </source>
</evidence>
<dbReference type="Proteomes" id="UP001066276">
    <property type="component" value="Chromosome 4_2"/>
</dbReference>
<evidence type="ECO:0000256" key="1">
    <source>
        <dbReference type="SAM" id="MobiDB-lite"/>
    </source>
</evidence>